<dbReference type="RefSeq" id="WP_079494845.1">
    <property type="nucleotide sequence ID" value="NZ_FUZT01000014.1"/>
</dbReference>
<dbReference type="InterPro" id="IPR003593">
    <property type="entry name" value="AAA+_ATPase"/>
</dbReference>
<dbReference type="CDD" id="cd00009">
    <property type="entry name" value="AAA"/>
    <property type="match status" value="1"/>
</dbReference>
<feature type="domain" description="Sigma-54 factor interaction" evidence="5">
    <location>
        <begin position="149"/>
        <end position="379"/>
    </location>
</feature>
<evidence type="ECO:0000256" key="4">
    <source>
        <dbReference type="ARBA" id="ARBA00023163"/>
    </source>
</evidence>
<dbReference type="Gene3D" id="1.10.10.60">
    <property type="entry name" value="Homeodomain-like"/>
    <property type="match status" value="1"/>
</dbReference>
<dbReference type="STRING" id="36842.SAMN02194393_04486"/>
<dbReference type="InterPro" id="IPR027417">
    <property type="entry name" value="P-loop_NTPase"/>
</dbReference>
<gene>
    <name evidence="6" type="ORF">SAMN02194393_04486</name>
</gene>
<dbReference type="Proteomes" id="UP000190285">
    <property type="component" value="Unassembled WGS sequence"/>
</dbReference>
<evidence type="ECO:0000256" key="1">
    <source>
        <dbReference type="ARBA" id="ARBA00022741"/>
    </source>
</evidence>
<dbReference type="Gene3D" id="1.10.8.60">
    <property type="match status" value="1"/>
</dbReference>
<dbReference type="GO" id="GO:0005524">
    <property type="term" value="F:ATP binding"/>
    <property type="evidence" value="ECO:0007669"/>
    <property type="project" value="UniProtKB-KW"/>
</dbReference>
<keyword evidence="6" id="KW-0238">DNA-binding</keyword>
<evidence type="ECO:0000259" key="5">
    <source>
        <dbReference type="PROSITE" id="PS50045"/>
    </source>
</evidence>
<dbReference type="GO" id="GO:0043565">
    <property type="term" value="F:sequence-specific DNA binding"/>
    <property type="evidence" value="ECO:0007669"/>
    <property type="project" value="InterPro"/>
</dbReference>
<keyword evidence="3" id="KW-0805">Transcription regulation</keyword>
<sequence length="466" mass="53371">MFNNELISNNSKIDFNFFVENELLHNHFTGILAIDNETKIFFCNSFFLKILELDAKDVVGRYVCDVIDDCKLYDTIVQGSSSWGEIFKLNGKKFIISRYPIKDGKNVVGAVLKTIFPDMIIGRQVSRKLTNPSEIFRAYNDHLYTCMDIIGESERMLFVKKLARKAARSCSNLLITGESGTGKGIVAEAIHSRSVRRDRPFIKVNCAAIPDTLLESELFGYVEGAFTGARKKGKPGKFEMAIGGTIFLDEIGDMPFYMQAKLLQVIQDKKVERIGGTESIDLDVRIISATNQDIQELVREKKFREDLYYRLKVLEIKMPPLRESVEDIPLYVEGLLNRINKKIGSDAVGLTKESIEILQNYNWPGNVRQLENFLEQAVNYSDEAIIDINKLPIRPWENYDEFYGEIEKNISIKNQKDLNYTIEKTEREMIIEAINKCNGNKSKAAKLLNIHRSALYKKIKRLEIQL</sequence>
<dbReference type="EMBL" id="FUZT01000014">
    <property type="protein sequence ID" value="SKC86205.1"/>
    <property type="molecule type" value="Genomic_DNA"/>
</dbReference>
<dbReference type="Gene3D" id="3.30.450.20">
    <property type="entry name" value="PAS domain"/>
    <property type="match status" value="1"/>
</dbReference>
<reference evidence="6 7" key="1">
    <citation type="submission" date="2017-02" db="EMBL/GenBank/DDBJ databases">
        <authorList>
            <person name="Peterson S.W."/>
        </authorList>
    </citation>
    <scope>NUCLEOTIDE SEQUENCE [LARGE SCALE GENOMIC DNA]</scope>
    <source>
        <strain evidence="6 7">M1</strain>
    </source>
</reference>
<dbReference type="InterPro" id="IPR025944">
    <property type="entry name" value="Sigma_54_int_dom_CS"/>
</dbReference>
<dbReference type="InterPro" id="IPR002078">
    <property type="entry name" value="Sigma_54_int"/>
</dbReference>
<organism evidence="6 7">
    <name type="scientific">Maledivibacter halophilus</name>
    <dbReference type="NCBI Taxonomy" id="36842"/>
    <lineage>
        <taxon>Bacteria</taxon>
        <taxon>Bacillati</taxon>
        <taxon>Bacillota</taxon>
        <taxon>Clostridia</taxon>
        <taxon>Peptostreptococcales</taxon>
        <taxon>Caminicellaceae</taxon>
        <taxon>Maledivibacter</taxon>
    </lineage>
</organism>
<dbReference type="PANTHER" id="PTHR32071">
    <property type="entry name" value="TRANSCRIPTIONAL REGULATORY PROTEIN"/>
    <property type="match status" value="1"/>
</dbReference>
<dbReference type="PRINTS" id="PR01590">
    <property type="entry name" value="HTHFIS"/>
</dbReference>
<evidence type="ECO:0000256" key="3">
    <source>
        <dbReference type="ARBA" id="ARBA00023015"/>
    </source>
</evidence>
<dbReference type="PROSITE" id="PS00675">
    <property type="entry name" value="SIGMA54_INTERACT_1"/>
    <property type="match status" value="1"/>
</dbReference>
<dbReference type="Pfam" id="PF25601">
    <property type="entry name" value="AAA_lid_14"/>
    <property type="match status" value="1"/>
</dbReference>
<keyword evidence="7" id="KW-1185">Reference proteome</keyword>
<accession>A0A1T5MDH8</accession>
<keyword evidence="4" id="KW-0804">Transcription</keyword>
<dbReference type="PROSITE" id="PS00688">
    <property type="entry name" value="SIGMA54_INTERACT_3"/>
    <property type="match status" value="1"/>
</dbReference>
<dbReference type="Pfam" id="PF02954">
    <property type="entry name" value="HTH_8"/>
    <property type="match status" value="1"/>
</dbReference>
<dbReference type="InterPro" id="IPR025662">
    <property type="entry name" value="Sigma_54_int_dom_ATP-bd_1"/>
</dbReference>
<evidence type="ECO:0000313" key="6">
    <source>
        <dbReference type="EMBL" id="SKC86205.1"/>
    </source>
</evidence>
<dbReference type="Gene3D" id="3.40.50.300">
    <property type="entry name" value="P-loop containing nucleotide triphosphate hydrolases"/>
    <property type="match status" value="1"/>
</dbReference>
<proteinExistence type="predicted"/>
<dbReference type="PANTHER" id="PTHR32071:SF57">
    <property type="entry name" value="C4-DICARBOXYLATE TRANSPORT TRANSCRIPTIONAL REGULATORY PROTEIN DCTD"/>
    <property type="match status" value="1"/>
</dbReference>
<dbReference type="SUPFAM" id="SSF46689">
    <property type="entry name" value="Homeodomain-like"/>
    <property type="match status" value="1"/>
</dbReference>
<keyword evidence="1" id="KW-0547">Nucleotide-binding</keyword>
<protein>
    <submittedName>
        <fullName evidence="6">Transcriptional regulator containing PAS, AAA-type ATPase, and DNA-binding Fis domains</fullName>
    </submittedName>
</protein>
<dbReference type="SUPFAM" id="SSF55785">
    <property type="entry name" value="PYP-like sensor domain (PAS domain)"/>
    <property type="match status" value="1"/>
</dbReference>
<evidence type="ECO:0000256" key="2">
    <source>
        <dbReference type="ARBA" id="ARBA00022840"/>
    </source>
</evidence>
<dbReference type="AlphaFoldDB" id="A0A1T5MDH8"/>
<name>A0A1T5MDH8_9FIRM</name>
<dbReference type="GO" id="GO:0006355">
    <property type="term" value="P:regulation of DNA-templated transcription"/>
    <property type="evidence" value="ECO:0007669"/>
    <property type="project" value="InterPro"/>
</dbReference>
<keyword evidence="2" id="KW-0067">ATP-binding</keyword>
<dbReference type="OrthoDB" id="9803970at2"/>
<dbReference type="PROSITE" id="PS50045">
    <property type="entry name" value="SIGMA54_INTERACT_4"/>
    <property type="match status" value="1"/>
</dbReference>
<dbReference type="FunFam" id="3.40.50.300:FF:000006">
    <property type="entry name" value="DNA-binding transcriptional regulator NtrC"/>
    <property type="match status" value="1"/>
</dbReference>
<dbReference type="SMART" id="SM00382">
    <property type="entry name" value="AAA"/>
    <property type="match status" value="1"/>
</dbReference>
<dbReference type="InterPro" id="IPR002197">
    <property type="entry name" value="HTH_Fis"/>
</dbReference>
<dbReference type="InterPro" id="IPR009057">
    <property type="entry name" value="Homeodomain-like_sf"/>
</dbReference>
<evidence type="ECO:0000313" key="7">
    <source>
        <dbReference type="Proteomes" id="UP000190285"/>
    </source>
</evidence>
<dbReference type="InterPro" id="IPR058031">
    <property type="entry name" value="AAA_lid_NorR"/>
</dbReference>
<dbReference type="SUPFAM" id="SSF52540">
    <property type="entry name" value="P-loop containing nucleoside triphosphate hydrolases"/>
    <property type="match status" value="1"/>
</dbReference>
<dbReference type="InterPro" id="IPR035965">
    <property type="entry name" value="PAS-like_dom_sf"/>
</dbReference>
<dbReference type="Pfam" id="PF00158">
    <property type="entry name" value="Sigma54_activat"/>
    <property type="match status" value="1"/>
</dbReference>